<protein>
    <submittedName>
        <fullName evidence="4">Nitronate monooxygenase</fullName>
    </submittedName>
</protein>
<dbReference type="Gene3D" id="3.20.20.70">
    <property type="entry name" value="Aldolase class I"/>
    <property type="match status" value="1"/>
</dbReference>
<evidence type="ECO:0000313" key="4">
    <source>
        <dbReference type="EMBL" id="MQQ10655.1"/>
    </source>
</evidence>
<dbReference type="RefSeq" id="WP_153217814.1">
    <property type="nucleotide sequence ID" value="NZ_WIBF01000020.1"/>
</dbReference>
<evidence type="ECO:0000256" key="3">
    <source>
        <dbReference type="ARBA" id="ARBA00023002"/>
    </source>
</evidence>
<keyword evidence="5" id="KW-1185">Reference proteome</keyword>
<dbReference type="InterPro" id="IPR004136">
    <property type="entry name" value="NMO"/>
</dbReference>
<gene>
    <name evidence="4" type="ORF">GFB49_19560</name>
</gene>
<keyword evidence="4" id="KW-0503">Monooxygenase</keyword>
<sequence length="321" mass="34062">MRTRLTERFRLDLPVIQAPMAFVAGGALARAVSGSGGLGLIGGGYGDPEWIEAQFEEAGNTPVGCGFISFALEQNPGLFEQVLARKPVAMFLSFADPAPFLEPLRQAEVPIICQVQTLRDACHAIDLGVDVVVAQGGDAGGHGQSRGSMAFVPEVADEISRRGSSAILCAAGGIADGRGLVSALALGADGVVMGTRFWAANEALVDPRLRVPTLSRSGDDTVRTKVVDIIRGISWPERYTGRVLKTDFVERWGHNLEGLNDDLEDQKAQWQAGVDAADSSVVAPFVGEAIGLTRDHLPASEIMLRLQRETKEVLAGLAVYG</sequence>
<dbReference type="CDD" id="cd04730">
    <property type="entry name" value="NPD_like"/>
    <property type="match status" value="1"/>
</dbReference>
<dbReference type="AlphaFoldDB" id="A0A843YLY2"/>
<dbReference type="InterPro" id="IPR013785">
    <property type="entry name" value="Aldolase_TIM"/>
</dbReference>
<proteinExistence type="predicted"/>
<evidence type="ECO:0000313" key="5">
    <source>
        <dbReference type="Proteomes" id="UP000444174"/>
    </source>
</evidence>
<evidence type="ECO:0000256" key="2">
    <source>
        <dbReference type="ARBA" id="ARBA00022643"/>
    </source>
</evidence>
<evidence type="ECO:0000256" key="1">
    <source>
        <dbReference type="ARBA" id="ARBA00022630"/>
    </source>
</evidence>
<name>A0A843YLY2_9RHOB</name>
<dbReference type="Pfam" id="PF03060">
    <property type="entry name" value="NMO"/>
    <property type="match status" value="2"/>
</dbReference>
<keyword evidence="2" id="KW-0288">FMN</keyword>
<dbReference type="GO" id="GO:0018580">
    <property type="term" value="F:nitronate monooxygenase activity"/>
    <property type="evidence" value="ECO:0007669"/>
    <property type="project" value="InterPro"/>
</dbReference>
<accession>A0A843YLY2</accession>
<organism evidence="4 5">
    <name type="scientific">Tritonibacter litoralis</name>
    <dbReference type="NCBI Taxonomy" id="2662264"/>
    <lineage>
        <taxon>Bacteria</taxon>
        <taxon>Pseudomonadati</taxon>
        <taxon>Pseudomonadota</taxon>
        <taxon>Alphaproteobacteria</taxon>
        <taxon>Rhodobacterales</taxon>
        <taxon>Paracoccaceae</taxon>
        <taxon>Tritonibacter</taxon>
    </lineage>
</organism>
<dbReference type="EMBL" id="WIBF01000020">
    <property type="protein sequence ID" value="MQQ10655.1"/>
    <property type="molecule type" value="Genomic_DNA"/>
</dbReference>
<dbReference type="PANTHER" id="PTHR32332">
    <property type="entry name" value="2-NITROPROPANE DIOXYGENASE"/>
    <property type="match status" value="1"/>
</dbReference>
<dbReference type="SUPFAM" id="SSF51412">
    <property type="entry name" value="Inosine monophosphate dehydrogenase (IMPDH)"/>
    <property type="match status" value="1"/>
</dbReference>
<reference evidence="4 5" key="1">
    <citation type="submission" date="2019-10" db="EMBL/GenBank/DDBJ databases">
        <title>Epibacterium sp. nov., isolated from seawater.</title>
        <authorList>
            <person name="Zhang X."/>
            <person name="Li N."/>
        </authorList>
    </citation>
    <scope>NUCLEOTIDE SEQUENCE [LARGE SCALE GENOMIC DNA]</scope>
    <source>
        <strain evidence="4 5">SM1979</strain>
    </source>
</reference>
<dbReference type="Proteomes" id="UP000444174">
    <property type="component" value="Unassembled WGS sequence"/>
</dbReference>
<keyword evidence="1" id="KW-0285">Flavoprotein</keyword>
<comment type="caution">
    <text evidence="4">The sequence shown here is derived from an EMBL/GenBank/DDBJ whole genome shotgun (WGS) entry which is preliminary data.</text>
</comment>
<keyword evidence="3" id="KW-0560">Oxidoreductase</keyword>
<dbReference type="PANTHER" id="PTHR32332:SF31">
    <property type="entry name" value="2-NITROPROPANE DIOXYGENASE FAMILY, PUTATIVE (AFU_ORTHOLOGUE AFUA_2G09850)-RELATED"/>
    <property type="match status" value="1"/>
</dbReference>